<feature type="transmembrane region" description="Helical" evidence="1">
    <location>
        <begin position="12"/>
        <end position="32"/>
    </location>
</feature>
<sequence length="314" mass="35081">MITSVYIVKSRVVYSLVILIFVFAAIGCLKVGPTSLKSERSKFNQAIQKTNDEQLLLNLVRLKYRDTPFFLEVSNVASQFRLKNKASFKAQLESMVKDIFNLGASTSYEQSPTVSYSPLHGDKFVKNILSTLPLKTITLLFHSGWSVERVFRVSFQLLGELANAPGASGPTPTNAPQYKEFLQAVKYLQNLDDKDALSINYQEVNDQPQMVLRISKDAKNTKPALAFARAVGAAPGKSMYILNHFSSLAQVEHLRVVPRSFLGIMFYLSQSIQIPERDILKGKVTLTKNSDGGKFDWFDVTGELLTIRSSAEEP</sequence>
<accession>A0A382KYL2</accession>
<name>A0A382KYL2_9ZZZZ</name>
<evidence type="ECO:0000313" key="2">
    <source>
        <dbReference type="EMBL" id="SVC27847.1"/>
    </source>
</evidence>
<gene>
    <name evidence="2" type="ORF">METZ01_LOCUS280701</name>
</gene>
<keyword evidence="1" id="KW-0812">Transmembrane</keyword>
<feature type="non-terminal residue" evidence="2">
    <location>
        <position position="314"/>
    </location>
</feature>
<protein>
    <submittedName>
        <fullName evidence="2">Uncharacterized protein</fullName>
    </submittedName>
</protein>
<proteinExistence type="predicted"/>
<keyword evidence="1" id="KW-0472">Membrane</keyword>
<keyword evidence="1" id="KW-1133">Transmembrane helix</keyword>
<dbReference type="EMBL" id="UINC01082772">
    <property type="protein sequence ID" value="SVC27847.1"/>
    <property type="molecule type" value="Genomic_DNA"/>
</dbReference>
<reference evidence="2" key="1">
    <citation type="submission" date="2018-05" db="EMBL/GenBank/DDBJ databases">
        <authorList>
            <person name="Lanie J.A."/>
            <person name="Ng W.-L."/>
            <person name="Kazmierczak K.M."/>
            <person name="Andrzejewski T.M."/>
            <person name="Davidsen T.M."/>
            <person name="Wayne K.J."/>
            <person name="Tettelin H."/>
            <person name="Glass J.I."/>
            <person name="Rusch D."/>
            <person name="Podicherti R."/>
            <person name="Tsui H.-C.T."/>
            <person name="Winkler M.E."/>
        </authorList>
    </citation>
    <scope>NUCLEOTIDE SEQUENCE</scope>
</reference>
<organism evidence="2">
    <name type="scientific">marine metagenome</name>
    <dbReference type="NCBI Taxonomy" id="408172"/>
    <lineage>
        <taxon>unclassified sequences</taxon>
        <taxon>metagenomes</taxon>
        <taxon>ecological metagenomes</taxon>
    </lineage>
</organism>
<dbReference type="AlphaFoldDB" id="A0A382KYL2"/>
<evidence type="ECO:0000256" key="1">
    <source>
        <dbReference type="SAM" id="Phobius"/>
    </source>
</evidence>